<keyword evidence="1" id="KW-1133">Transmembrane helix</keyword>
<organism evidence="2 3">
    <name type="scientific">Spelaeicoccus albus</name>
    <dbReference type="NCBI Taxonomy" id="1280376"/>
    <lineage>
        <taxon>Bacteria</taxon>
        <taxon>Bacillati</taxon>
        <taxon>Actinomycetota</taxon>
        <taxon>Actinomycetes</taxon>
        <taxon>Micrococcales</taxon>
        <taxon>Brevibacteriaceae</taxon>
        <taxon>Spelaeicoccus</taxon>
    </lineage>
</organism>
<evidence type="ECO:0000313" key="3">
    <source>
        <dbReference type="Proteomes" id="UP000539111"/>
    </source>
</evidence>
<dbReference type="EMBL" id="JACBZP010000001">
    <property type="protein sequence ID" value="NYI66034.1"/>
    <property type="molecule type" value="Genomic_DNA"/>
</dbReference>
<feature type="transmembrane region" description="Helical" evidence="1">
    <location>
        <begin position="12"/>
        <end position="34"/>
    </location>
</feature>
<name>A0A7Z0A7U4_9MICO</name>
<comment type="caution">
    <text evidence="2">The sequence shown here is derived from an EMBL/GenBank/DDBJ whole genome shotgun (WGS) entry which is preliminary data.</text>
</comment>
<evidence type="ECO:0000256" key="1">
    <source>
        <dbReference type="SAM" id="Phobius"/>
    </source>
</evidence>
<keyword evidence="3" id="KW-1185">Reference proteome</keyword>
<dbReference type="AlphaFoldDB" id="A0A7Z0A7U4"/>
<sequence length="38" mass="4224">MGNTFGYEATFIGLLILAVLAIAYVTVVVLYRLFKTQN</sequence>
<accession>A0A7Z0A7U4</accession>
<keyword evidence="1" id="KW-0812">Transmembrane</keyword>
<reference evidence="2 3" key="1">
    <citation type="submission" date="2020-07" db="EMBL/GenBank/DDBJ databases">
        <title>Sequencing the genomes of 1000 actinobacteria strains.</title>
        <authorList>
            <person name="Klenk H.-P."/>
        </authorList>
    </citation>
    <scope>NUCLEOTIDE SEQUENCE [LARGE SCALE GENOMIC DNA]</scope>
    <source>
        <strain evidence="2 3">DSM 26341</strain>
    </source>
</reference>
<keyword evidence="1" id="KW-0472">Membrane</keyword>
<protein>
    <submittedName>
        <fullName evidence="2">Uncharacterized protein</fullName>
    </submittedName>
</protein>
<proteinExistence type="predicted"/>
<evidence type="ECO:0000313" key="2">
    <source>
        <dbReference type="EMBL" id="NYI66034.1"/>
    </source>
</evidence>
<dbReference type="Proteomes" id="UP000539111">
    <property type="component" value="Unassembled WGS sequence"/>
</dbReference>
<gene>
    <name evidence="2" type="ORF">BJY26_000340</name>
</gene>